<dbReference type="Proteomes" id="UP000614334">
    <property type="component" value="Unassembled WGS sequence"/>
</dbReference>
<evidence type="ECO:0000256" key="2">
    <source>
        <dbReference type="SAM" id="MobiDB-lite"/>
    </source>
</evidence>
<dbReference type="InterPro" id="IPR042448">
    <property type="entry name" value="CCNB1IP1"/>
</dbReference>
<comment type="caution">
    <text evidence="3">The sequence shown here is derived from an EMBL/GenBank/DDBJ whole genome shotgun (WGS) entry which is preliminary data.</text>
</comment>
<feature type="region of interest" description="Disordered" evidence="2">
    <location>
        <begin position="178"/>
        <end position="200"/>
    </location>
</feature>
<dbReference type="GO" id="GO:0007131">
    <property type="term" value="P:reciprocal meiotic recombination"/>
    <property type="evidence" value="ECO:0007669"/>
    <property type="project" value="InterPro"/>
</dbReference>
<dbReference type="GO" id="GO:0000795">
    <property type="term" value="C:synaptonemal complex"/>
    <property type="evidence" value="ECO:0007669"/>
    <property type="project" value="InterPro"/>
</dbReference>
<accession>A0A8H7M816</accession>
<gene>
    <name evidence="3" type="ORF">RHS01_01456</name>
</gene>
<evidence type="ECO:0000256" key="1">
    <source>
        <dbReference type="SAM" id="Coils"/>
    </source>
</evidence>
<keyword evidence="1" id="KW-0175">Coiled coil</keyword>
<protein>
    <submittedName>
        <fullName evidence="3">Chiasma assembly</fullName>
    </submittedName>
</protein>
<evidence type="ECO:0000313" key="3">
    <source>
        <dbReference type="EMBL" id="KAF8760043.1"/>
    </source>
</evidence>
<dbReference type="PANTHER" id="PTHR14305:SF0">
    <property type="entry name" value="E3 UBIQUITIN-PROTEIN LIGASE CCNB1IP1"/>
    <property type="match status" value="1"/>
</dbReference>
<dbReference type="AlphaFoldDB" id="A0A8H7M816"/>
<name>A0A8H7M816_9AGAM</name>
<reference evidence="3" key="1">
    <citation type="submission" date="2020-09" db="EMBL/GenBank/DDBJ databases">
        <title>Comparative genome analyses of four rice-infecting Rhizoctonia solani isolates reveal extensive enrichment of homogalacturonan modification genes.</title>
        <authorList>
            <person name="Lee D.-Y."/>
            <person name="Jeon J."/>
            <person name="Kim K.-T."/>
            <person name="Cheong K."/>
            <person name="Song H."/>
            <person name="Choi G."/>
            <person name="Ko J."/>
            <person name="Opiyo S.O."/>
            <person name="Zuo S."/>
            <person name="Madhav S."/>
            <person name="Lee Y.-H."/>
            <person name="Wang G.-L."/>
        </authorList>
    </citation>
    <scope>NUCLEOTIDE SEQUENCE</scope>
    <source>
        <strain evidence="3">AG1-IA B2</strain>
    </source>
</reference>
<dbReference type="EMBL" id="JACYCF010000002">
    <property type="protein sequence ID" value="KAF8760043.1"/>
    <property type="molecule type" value="Genomic_DNA"/>
</dbReference>
<sequence length="341" mass="37772">MCYSYSFSGDLSSFYESVLSGLSPSVILEISSRAIAFWQYQIHQESSFQAAILKNLNERNAHLQKQLDNVVREANSELSLLNNKLTSVERDLETERRKCRDLAESTREKDKEYQKLKSQYDVLKRKTILAPDTLATAAANEAAHQLAMNRTASPAEQQGAGGLRDIAGGMNANRPTRAFSSASAGTGIPRRSVIGTGNRAFQPNRTLSASISGSDTDHGERRSVFQSVAAGPFAKARNAPRVIAQPTPARTGPGGLDPPDPVRACDTKLNGKDYSPILIALDSQKENETRGVPILLYVHNRSKNLSLKRKRAWKKRKKRVETSNKNEVKRKREVKCLNEAY</sequence>
<organism evidence="3 4">
    <name type="scientific">Rhizoctonia solani</name>
    <dbReference type="NCBI Taxonomy" id="456999"/>
    <lineage>
        <taxon>Eukaryota</taxon>
        <taxon>Fungi</taxon>
        <taxon>Dikarya</taxon>
        <taxon>Basidiomycota</taxon>
        <taxon>Agaricomycotina</taxon>
        <taxon>Agaricomycetes</taxon>
        <taxon>Cantharellales</taxon>
        <taxon>Ceratobasidiaceae</taxon>
        <taxon>Rhizoctonia</taxon>
    </lineage>
</organism>
<evidence type="ECO:0000313" key="4">
    <source>
        <dbReference type="Proteomes" id="UP000614334"/>
    </source>
</evidence>
<dbReference type="PANTHER" id="PTHR14305">
    <property type="entry name" value="E3 UBIQUITIN-PROTEIN LIGASE CCNB1IP1"/>
    <property type="match status" value="1"/>
</dbReference>
<proteinExistence type="predicted"/>
<feature type="coiled-coil region" evidence="1">
    <location>
        <begin position="53"/>
        <end position="126"/>
    </location>
</feature>
<dbReference type="GO" id="GO:0061630">
    <property type="term" value="F:ubiquitin protein ligase activity"/>
    <property type="evidence" value="ECO:0007669"/>
    <property type="project" value="InterPro"/>
</dbReference>